<dbReference type="EMBL" id="JBBPBM010000294">
    <property type="protein sequence ID" value="KAK8497802.1"/>
    <property type="molecule type" value="Genomic_DNA"/>
</dbReference>
<name>A0ABR2AUH3_9ROSI</name>
<evidence type="ECO:0000313" key="1">
    <source>
        <dbReference type="EMBL" id="KAK8497802.1"/>
    </source>
</evidence>
<protein>
    <submittedName>
        <fullName evidence="1">Uncharacterized protein</fullName>
    </submittedName>
</protein>
<keyword evidence="2" id="KW-1185">Reference proteome</keyword>
<gene>
    <name evidence="1" type="ORF">V6N12_065896</name>
</gene>
<sequence>MFGFSPRRLHGSSKSSTVVVLWFSEKEGGFSLSFEERICDIWWFLRSHSRSGFDLLWRFLFFGRLHRLHQCFSDLWRIFSKFYGASLRLRRSCSTPRSFIVVPLYLLALVSLPSQ</sequence>
<comment type="caution">
    <text evidence="1">The sequence shown here is derived from an EMBL/GenBank/DDBJ whole genome shotgun (WGS) entry which is preliminary data.</text>
</comment>
<dbReference type="Proteomes" id="UP001472677">
    <property type="component" value="Unassembled WGS sequence"/>
</dbReference>
<accession>A0ABR2AUH3</accession>
<reference evidence="1 2" key="1">
    <citation type="journal article" date="2024" name="G3 (Bethesda)">
        <title>Genome assembly of Hibiscus sabdariffa L. provides insights into metabolisms of medicinal natural products.</title>
        <authorList>
            <person name="Kim T."/>
        </authorList>
    </citation>
    <scope>NUCLEOTIDE SEQUENCE [LARGE SCALE GENOMIC DNA]</scope>
    <source>
        <strain evidence="1">TK-2024</strain>
        <tissue evidence="1">Old leaves</tissue>
    </source>
</reference>
<proteinExistence type="predicted"/>
<evidence type="ECO:0000313" key="2">
    <source>
        <dbReference type="Proteomes" id="UP001472677"/>
    </source>
</evidence>
<organism evidence="1 2">
    <name type="scientific">Hibiscus sabdariffa</name>
    <name type="common">roselle</name>
    <dbReference type="NCBI Taxonomy" id="183260"/>
    <lineage>
        <taxon>Eukaryota</taxon>
        <taxon>Viridiplantae</taxon>
        <taxon>Streptophyta</taxon>
        <taxon>Embryophyta</taxon>
        <taxon>Tracheophyta</taxon>
        <taxon>Spermatophyta</taxon>
        <taxon>Magnoliopsida</taxon>
        <taxon>eudicotyledons</taxon>
        <taxon>Gunneridae</taxon>
        <taxon>Pentapetalae</taxon>
        <taxon>rosids</taxon>
        <taxon>malvids</taxon>
        <taxon>Malvales</taxon>
        <taxon>Malvaceae</taxon>
        <taxon>Malvoideae</taxon>
        <taxon>Hibiscus</taxon>
    </lineage>
</organism>